<name>A0A9P5UDW9_9AGAR</name>
<dbReference type="InterPro" id="IPR050654">
    <property type="entry name" value="AChE-related_enzymes"/>
</dbReference>
<dbReference type="OrthoDB" id="408631at2759"/>
<dbReference type="PROSITE" id="PS00941">
    <property type="entry name" value="CARBOXYLESTERASE_B_2"/>
    <property type="match status" value="1"/>
</dbReference>
<dbReference type="InterPro" id="IPR002018">
    <property type="entry name" value="CarbesteraseB"/>
</dbReference>
<evidence type="ECO:0000256" key="2">
    <source>
        <dbReference type="ARBA" id="ARBA00022801"/>
    </source>
</evidence>
<dbReference type="EMBL" id="JADNRY010000012">
    <property type="protein sequence ID" value="KAF9074673.1"/>
    <property type="molecule type" value="Genomic_DNA"/>
</dbReference>
<evidence type="ECO:0000313" key="5">
    <source>
        <dbReference type="EMBL" id="KAF9074673.1"/>
    </source>
</evidence>
<comment type="caution">
    <text evidence="5">The sequence shown here is derived from an EMBL/GenBank/DDBJ whole genome shotgun (WGS) entry which is preliminary data.</text>
</comment>
<organism evidence="5 6">
    <name type="scientific">Rhodocollybia butyracea</name>
    <dbReference type="NCBI Taxonomy" id="206335"/>
    <lineage>
        <taxon>Eukaryota</taxon>
        <taxon>Fungi</taxon>
        <taxon>Dikarya</taxon>
        <taxon>Basidiomycota</taxon>
        <taxon>Agaricomycotina</taxon>
        <taxon>Agaricomycetes</taxon>
        <taxon>Agaricomycetidae</taxon>
        <taxon>Agaricales</taxon>
        <taxon>Marasmiineae</taxon>
        <taxon>Omphalotaceae</taxon>
        <taxon>Rhodocollybia</taxon>
    </lineage>
</organism>
<keyword evidence="3" id="KW-0732">Signal</keyword>
<dbReference type="InterPro" id="IPR019819">
    <property type="entry name" value="Carboxylesterase_B_CS"/>
</dbReference>
<protein>
    <recommendedName>
        <fullName evidence="3">Carboxylic ester hydrolase</fullName>
        <ecNumber evidence="3">3.1.1.-</ecNumber>
    </recommendedName>
</protein>
<reference evidence="5" key="1">
    <citation type="submission" date="2020-11" db="EMBL/GenBank/DDBJ databases">
        <authorList>
            <consortium name="DOE Joint Genome Institute"/>
            <person name="Ahrendt S."/>
            <person name="Riley R."/>
            <person name="Andreopoulos W."/>
            <person name="Labutti K."/>
            <person name="Pangilinan J."/>
            <person name="Ruiz-Duenas F.J."/>
            <person name="Barrasa J.M."/>
            <person name="Sanchez-Garcia M."/>
            <person name="Camarero S."/>
            <person name="Miyauchi S."/>
            <person name="Serrano A."/>
            <person name="Linde D."/>
            <person name="Babiker R."/>
            <person name="Drula E."/>
            <person name="Ayuso-Fernandez I."/>
            <person name="Pacheco R."/>
            <person name="Padilla G."/>
            <person name="Ferreira P."/>
            <person name="Barriuso J."/>
            <person name="Kellner H."/>
            <person name="Castanera R."/>
            <person name="Alfaro M."/>
            <person name="Ramirez L."/>
            <person name="Pisabarro A.G."/>
            <person name="Kuo A."/>
            <person name="Tritt A."/>
            <person name="Lipzen A."/>
            <person name="He G."/>
            <person name="Yan M."/>
            <person name="Ng V."/>
            <person name="Cullen D."/>
            <person name="Martin F."/>
            <person name="Rosso M.-N."/>
            <person name="Henrissat B."/>
            <person name="Hibbett D."/>
            <person name="Martinez A.T."/>
            <person name="Grigoriev I.V."/>
        </authorList>
    </citation>
    <scope>NUCLEOTIDE SEQUENCE</scope>
    <source>
        <strain evidence="5">AH 40177</strain>
    </source>
</reference>
<dbReference type="PANTHER" id="PTHR43918:SF4">
    <property type="entry name" value="CARBOXYLIC ESTER HYDROLASE"/>
    <property type="match status" value="1"/>
</dbReference>
<proteinExistence type="inferred from homology"/>
<feature type="domain" description="Carboxylesterase type B" evidence="4">
    <location>
        <begin position="38"/>
        <end position="333"/>
    </location>
</feature>
<dbReference type="InterPro" id="IPR019826">
    <property type="entry name" value="Carboxylesterase_B_AS"/>
</dbReference>
<dbReference type="PROSITE" id="PS00122">
    <property type="entry name" value="CARBOXYLESTERASE_B_1"/>
    <property type="match status" value="1"/>
</dbReference>
<feature type="chain" id="PRO_5040541665" description="Carboxylic ester hydrolase" evidence="3">
    <location>
        <begin position="19"/>
        <end position="504"/>
    </location>
</feature>
<feature type="domain" description="Carboxylesterase type B" evidence="4">
    <location>
        <begin position="357"/>
        <end position="476"/>
    </location>
</feature>
<dbReference type="Gene3D" id="3.40.50.1820">
    <property type="entry name" value="alpha/beta hydrolase"/>
    <property type="match status" value="1"/>
</dbReference>
<dbReference type="Proteomes" id="UP000772434">
    <property type="component" value="Unassembled WGS sequence"/>
</dbReference>
<accession>A0A9P5UDW9</accession>
<dbReference type="AlphaFoldDB" id="A0A9P5UDW9"/>
<keyword evidence="2 3" id="KW-0378">Hydrolase</keyword>
<dbReference type="SUPFAM" id="SSF53474">
    <property type="entry name" value="alpha/beta-Hydrolases"/>
    <property type="match status" value="1"/>
</dbReference>
<dbReference type="PANTHER" id="PTHR43918">
    <property type="entry name" value="ACETYLCHOLINESTERASE"/>
    <property type="match status" value="1"/>
</dbReference>
<keyword evidence="6" id="KW-1185">Reference proteome</keyword>
<comment type="similarity">
    <text evidence="1 3">Belongs to the type-B carboxylesterase/lipase family.</text>
</comment>
<dbReference type="GO" id="GO:0052689">
    <property type="term" value="F:carboxylic ester hydrolase activity"/>
    <property type="evidence" value="ECO:0007669"/>
    <property type="project" value="TreeGrafter"/>
</dbReference>
<dbReference type="Pfam" id="PF00135">
    <property type="entry name" value="COesterase"/>
    <property type="match status" value="2"/>
</dbReference>
<evidence type="ECO:0000256" key="3">
    <source>
        <dbReference type="RuleBase" id="RU361235"/>
    </source>
</evidence>
<dbReference type="InterPro" id="IPR029058">
    <property type="entry name" value="AB_hydrolase_fold"/>
</dbReference>
<evidence type="ECO:0000313" key="6">
    <source>
        <dbReference type="Proteomes" id="UP000772434"/>
    </source>
</evidence>
<gene>
    <name evidence="5" type="ORF">BDP27DRAFT_1316633</name>
</gene>
<sequence length="504" mass="54321">MIIPFVLIFISLLEGTYARSFVTVSTTSGSLQGVKQDGGRFAQPPIGLLRWAPPLPFFSNTTQNATAVGPACVQQFAFATASLIEPLFNNPLNPPAEDEDCLFLNVWAPTRSSDASSKPVVFWIYGGSLAFGTGSLPEYDGTSIASNQGIVVVSFNYRTNVFGFPGAPELLIQENNLGFLDQELALEWVRLNIRQFGGDPEKITIMGQSAGGFSVSGLVVRHPIDPPFRAAISFSGASPDNTPSLTPFDSFNNFSTTVGCTEAPGPARLACLRTVSAVDIRAYTNGPLSGSFEPLIDNITTFADNLERIRSGNAARVPLLAGSMQDDGTLFTVGETNLTAFLISEAVTLISAEANETSVIADSFRDLSFLCPTSLWTQAFVQSGISHVYRYDYGAVFSDFQAFPNAGAWHSTELPEFFGTFNASTATPDQVTLSKTFQTAIANFIKNPNRSPAPNWPEYVPGNNTQTLARLAYNNNVEIGNFVQAVTSDSQDAPCAVWNTFLDF</sequence>
<feature type="signal peptide" evidence="3">
    <location>
        <begin position="1"/>
        <end position="18"/>
    </location>
</feature>
<dbReference type="EC" id="3.1.1.-" evidence="3"/>
<evidence type="ECO:0000256" key="1">
    <source>
        <dbReference type="ARBA" id="ARBA00005964"/>
    </source>
</evidence>
<evidence type="ECO:0000259" key="4">
    <source>
        <dbReference type="Pfam" id="PF00135"/>
    </source>
</evidence>